<dbReference type="PANTHER" id="PTHR38681">
    <property type="entry name" value="RETROVIRUS-RELATED POL POLYPROTEIN FROM TRANSPOSON 412-LIKE PROTEIN-RELATED"/>
    <property type="match status" value="1"/>
</dbReference>
<proteinExistence type="predicted"/>
<dbReference type="PANTHER" id="PTHR38681:SF1">
    <property type="entry name" value="RETROVIRUS-RELATED POL POLYPROTEIN FROM TRANSPOSON 412-LIKE PROTEIN"/>
    <property type="match status" value="1"/>
</dbReference>
<organism evidence="2 3">
    <name type="scientific">Cryptotermes secundus</name>
    <dbReference type="NCBI Taxonomy" id="105785"/>
    <lineage>
        <taxon>Eukaryota</taxon>
        <taxon>Metazoa</taxon>
        <taxon>Ecdysozoa</taxon>
        <taxon>Arthropoda</taxon>
        <taxon>Hexapoda</taxon>
        <taxon>Insecta</taxon>
        <taxon>Pterygota</taxon>
        <taxon>Neoptera</taxon>
        <taxon>Polyneoptera</taxon>
        <taxon>Dictyoptera</taxon>
        <taxon>Blattodea</taxon>
        <taxon>Blattoidea</taxon>
        <taxon>Termitoidae</taxon>
        <taxon>Kalotermitidae</taxon>
        <taxon>Cryptotermitinae</taxon>
        <taxon>Cryptotermes</taxon>
    </lineage>
</organism>
<keyword evidence="3" id="KW-1185">Reference proteome</keyword>
<evidence type="ECO:0000313" key="3">
    <source>
        <dbReference type="Proteomes" id="UP000235965"/>
    </source>
</evidence>
<dbReference type="Proteomes" id="UP000235965">
    <property type="component" value="Unassembled WGS sequence"/>
</dbReference>
<evidence type="ECO:0000313" key="2">
    <source>
        <dbReference type="EMBL" id="PNF43728.1"/>
    </source>
</evidence>
<accession>A0A2J7RSC2</accession>
<dbReference type="EMBL" id="NEVH01000263">
    <property type="protein sequence ID" value="PNF43728.1"/>
    <property type="molecule type" value="Genomic_DNA"/>
</dbReference>
<gene>
    <name evidence="2" type="ORF">B7P43_G14066</name>
</gene>
<protein>
    <recommendedName>
        <fullName evidence="1">Mononegavirales mRNA-capping domain-containing protein</fullName>
    </recommendedName>
</protein>
<dbReference type="InParanoid" id="A0A2J7RSC2"/>
<feature type="domain" description="Mononegavirales mRNA-capping" evidence="1">
    <location>
        <begin position="101"/>
        <end position="245"/>
    </location>
</feature>
<dbReference type="InterPro" id="IPR026890">
    <property type="entry name" value="Mononeg_mRNAcap"/>
</dbReference>
<sequence length="337" mass="38026">MCHADQHWTEALPLVLLGIRTAFKEDLQASVAELVYGEPLRIPGELLTPTAEPVDPAHLITQLRQYMARLRPIPATRHASPATFVHSDLEKCTHVFLRQGTTRRAYSHYIGSTTGEKKSGAIYQIPFSGRPLQAAQRLLQLSSWLVDPRSNLRVYLEQAASSRTNIPIHILKTATSTITGGSVVHRLDDHVTKRGTLNNIRPNVTSHIYFSTDRMGRFNRGSDNYNMHFQGAIHFGMAIFGLCSFRNLDHIDGLVLTYKGSCCEEKLLDFLIRNDNIPPTISKVSNNPLLFADMKEIGKSVHPRRSSIATHTTTLTVSMLSYILFWRGSWHPQQLWF</sequence>
<name>A0A2J7RSC2_9NEOP</name>
<dbReference type="STRING" id="105785.A0A2J7RSC2"/>
<dbReference type="OrthoDB" id="422540at2759"/>
<dbReference type="AlphaFoldDB" id="A0A2J7RSC2"/>
<comment type="caution">
    <text evidence="2">The sequence shown here is derived from an EMBL/GenBank/DDBJ whole genome shotgun (WGS) entry which is preliminary data.</text>
</comment>
<reference evidence="2 3" key="1">
    <citation type="submission" date="2017-12" db="EMBL/GenBank/DDBJ databases">
        <title>Hemimetabolous genomes reveal molecular basis of termite eusociality.</title>
        <authorList>
            <person name="Harrison M.C."/>
            <person name="Jongepier E."/>
            <person name="Robertson H.M."/>
            <person name="Arning N."/>
            <person name="Bitard-Feildel T."/>
            <person name="Chao H."/>
            <person name="Childers C.P."/>
            <person name="Dinh H."/>
            <person name="Doddapaneni H."/>
            <person name="Dugan S."/>
            <person name="Gowin J."/>
            <person name="Greiner C."/>
            <person name="Han Y."/>
            <person name="Hu H."/>
            <person name="Hughes D.S.T."/>
            <person name="Huylmans A.-K."/>
            <person name="Kemena C."/>
            <person name="Kremer L.P.M."/>
            <person name="Lee S.L."/>
            <person name="Lopez-Ezquerra A."/>
            <person name="Mallet L."/>
            <person name="Monroy-Kuhn J.M."/>
            <person name="Moser A."/>
            <person name="Murali S.C."/>
            <person name="Muzny D.M."/>
            <person name="Otani S."/>
            <person name="Piulachs M.-D."/>
            <person name="Poelchau M."/>
            <person name="Qu J."/>
            <person name="Schaub F."/>
            <person name="Wada-Katsumata A."/>
            <person name="Worley K.C."/>
            <person name="Xie Q."/>
            <person name="Ylla G."/>
            <person name="Poulsen M."/>
            <person name="Gibbs R.A."/>
            <person name="Schal C."/>
            <person name="Richards S."/>
            <person name="Belles X."/>
            <person name="Korb J."/>
            <person name="Bornberg-Bauer E."/>
        </authorList>
    </citation>
    <scope>NUCLEOTIDE SEQUENCE [LARGE SCALE GENOMIC DNA]</scope>
    <source>
        <tissue evidence="2">Whole body</tissue>
    </source>
</reference>
<dbReference type="Pfam" id="PF14318">
    <property type="entry name" value="Mononeg_mRNAcap"/>
    <property type="match status" value="1"/>
</dbReference>
<evidence type="ECO:0000259" key="1">
    <source>
        <dbReference type="Pfam" id="PF14318"/>
    </source>
</evidence>